<evidence type="ECO:0000313" key="2">
    <source>
        <dbReference type="Proteomes" id="UP000061227"/>
    </source>
</evidence>
<reference evidence="1 2" key="1">
    <citation type="journal article" date="2015" name="BMC Genomics">
        <title>Comparative genomics of Fructobacillus spp. and Leuconostoc spp. reveals niche-specific evolution of Fructobacillus spp.</title>
        <authorList>
            <person name="Endo A."/>
            <person name="Tanizawa Y."/>
            <person name="Tanaka N."/>
            <person name="Maeno S."/>
            <person name="Kumar H."/>
            <person name="Shiwa Y."/>
            <person name="Okada S."/>
            <person name="Yoshikawa H."/>
            <person name="Dicks L."/>
            <person name="Nakagawa J."/>
            <person name="Arita M."/>
        </authorList>
    </citation>
    <scope>NUCLEOTIDE SEQUENCE [LARGE SCALE GENOMIC DNA]</scope>
    <source>
        <strain evidence="1 2">DSM 15468</strain>
    </source>
</reference>
<evidence type="ECO:0000313" key="1">
    <source>
        <dbReference type="EMBL" id="GAP02502.1"/>
    </source>
</evidence>
<dbReference type="Proteomes" id="UP000061227">
    <property type="component" value="Unassembled WGS sequence"/>
</dbReference>
<keyword evidence="2" id="KW-1185">Reference proteome</keyword>
<sequence>MIMLRSIKYSSIKTNDVEIKIVVHAKRVADAEKAVERRQLNGPRRVRLKELLLEYGKREAYVSCRGYVSISLRRD</sequence>
<dbReference type="EMBL" id="DF968063">
    <property type="protein sequence ID" value="GAP02502.1"/>
    <property type="molecule type" value="Genomic_DNA"/>
</dbReference>
<protein>
    <submittedName>
        <fullName evidence="1">Uncharacterized protein</fullName>
    </submittedName>
</protein>
<accession>A0A3F3GW67</accession>
<dbReference type="AlphaFoldDB" id="A0A3F3GW67"/>
<proteinExistence type="predicted"/>
<gene>
    <name evidence="1" type="ORF">FPFC_013850</name>
</gene>
<organism evidence="1 2">
    <name type="scientific">Fructobacillus pseudoficulneus</name>
    <dbReference type="NCBI Taxonomy" id="220714"/>
    <lineage>
        <taxon>Bacteria</taxon>
        <taxon>Bacillati</taxon>
        <taxon>Bacillota</taxon>
        <taxon>Bacilli</taxon>
        <taxon>Lactobacillales</taxon>
        <taxon>Lactobacillaceae</taxon>
        <taxon>Fructobacillus</taxon>
    </lineage>
</organism>
<name>A0A3F3GW67_9LACO</name>